<dbReference type="InterPro" id="IPR051534">
    <property type="entry name" value="CBASS_pafABC_assoc_protein"/>
</dbReference>
<dbReference type="PANTHER" id="PTHR34580:SF1">
    <property type="entry name" value="PROTEIN PAFC"/>
    <property type="match status" value="1"/>
</dbReference>
<gene>
    <name evidence="2" type="ORF">A8806_12033</name>
</gene>
<accession>A0A2Y9BPJ0</accession>
<dbReference type="AlphaFoldDB" id="A0A2Y9BPJ0"/>
<keyword evidence="3" id="KW-1185">Reference proteome</keyword>
<dbReference type="Pfam" id="PF25583">
    <property type="entry name" value="WCX"/>
    <property type="match status" value="1"/>
</dbReference>
<dbReference type="PANTHER" id="PTHR34580">
    <property type="match status" value="1"/>
</dbReference>
<sequence length="277" mass="32192">MATRETKLKLLYLMKILLEQTDEDHVLSTIELINELKRYGISAERKSIYDDIEALNEFGMDIINKRTQPSGFYVAGREFELPELKLLVDAVQASKFITENKTNELIKKLENLTSKFEARQNGEFYIVSPWALTWDDENYYMIAYDSAVKSVKYYRVDKMINTEMTKERRAGRKEFARFDLAAFAKKTFGMYGGEERSLKLRFGNELIGVVIDRFGKGILIHMDDADHFIAHPAVNVSRQFFGWISSLGDRAEILGPDDVVEMYVEWLKSLLKCYHMK</sequence>
<comment type="caution">
    <text evidence="2">The sequence shown here is derived from an EMBL/GenBank/DDBJ whole genome shotgun (WGS) entry which is preliminary data.</text>
</comment>
<dbReference type="InterPro" id="IPR057727">
    <property type="entry name" value="WCX_dom"/>
</dbReference>
<evidence type="ECO:0000313" key="2">
    <source>
        <dbReference type="EMBL" id="PWJ21464.1"/>
    </source>
</evidence>
<proteinExistence type="predicted"/>
<dbReference type="Proteomes" id="UP000245845">
    <property type="component" value="Unassembled WGS sequence"/>
</dbReference>
<feature type="domain" description="WCX" evidence="1">
    <location>
        <begin position="197"/>
        <end position="271"/>
    </location>
</feature>
<dbReference type="RefSeq" id="WP_109733666.1">
    <property type="nucleotide sequence ID" value="NZ_BAAACK010000021.1"/>
</dbReference>
<protein>
    <submittedName>
        <fullName evidence="2">WYL domain-containing protein</fullName>
    </submittedName>
</protein>
<dbReference type="InterPro" id="IPR036390">
    <property type="entry name" value="WH_DNA-bd_sf"/>
</dbReference>
<dbReference type="OrthoDB" id="9772503at2"/>
<evidence type="ECO:0000313" key="3">
    <source>
        <dbReference type="Proteomes" id="UP000245845"/>
    </source>
</evidence>
<organism evidence="2 3">
    <name type="scientific">Faecalicatena orotica</name>
    <dbReference type="NCBI Taxonomy" id="1544"/>
    <lineage>
        <taxon>Bacteria</taxon>
        <taxon>Bacillati</taxon>
        <taxon>Bacillota</taxon>
        <taxon>Clostridia</taxon>
        <taxon>Lachnospirales</taxon>
        <taxon>Lachnospiraceae</taxon>
        <taxon>Faecalicatena</taxon>
    </lineage>
</organism>
<evidence type="ECO:0000259" key="1">
    <source>
        <dbReference type="Pfam" id="PF25583"/>
    </source>
</evidence>
<dbReference type="EMBL" id="QGDL01000020">
    <property type="protein sequence ID" value="PWJ21464.1"/>
    <property type="molecule type" value="Genomic_DNA"/>
</dbReference>
<dbReference type="SUPFAM" id="SSF46785">
    <property type="entry name" value="Winged helix' DNA-binding domain"/>
    <property type="match status" value="1"/>
</dbReference>
<name>A0A2Y9BPJ0_9FIRM</name>
<reference evidence="2 3" key="1">
    <citation type="submission" date="2018-05" db="EMBL/GenBank/DDBJ databases">
        <title>The Hungate 1000. A catalogue of reference genomes from the rumen microbiome.</title>
        <authorList>
            <person name="Kelly W."/>
        </authorList>
    </citation>
    <scope>NUCLEOTIDE SEQUENCE [LARGE SCALE GENOMIC DNA]</scope>
    <source>
        <strain evidence="2 3">NLAE-zl-C242</strain>
    </source>
</reference>